<organism evidence="3 4">
    <name type="scientific">Pseudo-nitzschia multistriata</name>
    <dbReference type="NCBI Taxonomy" id="183589"/>
    <lineage>
        <taxon>Eukaryota</taxon>
        <taxon>Sar</taxon>
        <taxon>Stramenopiles</taxon>
        <taxon>Ochrophyta</taxon>
        <taxon>Bacillariophyta</taxon>
        <taxon>Bacillariophyceae</taxon>
        <taxon>Bacillariophycidae</taxon>
        <taxon>Bacillariales</taxon>
        <taxon>Bacillariaceae</taxon>
        <taxon>Pseudo-nitzschia</taxon>
    </lineage>
</organism>
<name>A0A448Z652_9STRA</name>
<accession>A0A448Z652</accession>
<feature type="transmembrane region" description="Helical" evidence="2">
    <location>
        <begin position="519"/>
        <end position="540"/>
    </location>
</feature>
<evidence type="ECO:0000313" key="3">
    <source>
        <dbReference type="EMBL" id="VEU37506.1"/>
    </source>
</evidence>
<keyword evidence="2" id="KW-0812">Transmembrane</keyword>
<keyword evidence="4" id="KW-1185">Reference proteome</keyword>
<keyword evidence="2" id="KW-0472">Membrane</keyword>
<gene>
    <name evidence="3" type="ORF">PSNMU_V1.4_AUG-EV-PASAV3_0043050</name>
</gene>
<feature type="compositionally biased region" description="Polar residues" evidence="1">
    <location>
        <begin position="292"/>
        <end position="320"/>
    </location>
</feature>
<feature type="region of interest" description="Disordered" evidence="1">
    <location>
        <begin position="366"/>
        <end position="394"/>
    </location>
</feature>
<proteinExistence type="predicted"/>
<evidence type="ECO:0000313" key="4">
    <source>
        <dbReference type="Proteomes" id="UP000291116"/>
    </source>
</evidence>
<protein>
    <submittedName>
        <fullName evidence="3">Uncharacterized protein</fullName>
    </submittedName>
</protein>
<sequence length="544" mass="61614">MVAKSTSVPLLEDKSPSTKINDDDDSGNEGFPSDEDHLIHEILKNRSWMKEDIGSEDLEDDELEKEMEMLSVAEQEVSQEISDAIRSFQNQLGAVNDRSRRKSDSRASRRTVIRTEGKNWETHYTSQEKPARINQEILQIRSKRKIHTSISNIRQVEIDAIERDTRDSVNESHPSDEACHGVYDICNRDPPEEMLFIDDDESYDEEDDSSNVISDVIPHMSTNVKENENENEPESVDIYSLKDFEGFDGSPFAQWHREEEGLSRQLPDLETGSNNFLEEEFFVGDIIHENTNKTAGENTKDSGTNNSKKQQDANGSSNLEWHSEEDGLDTWDQRAKQISDLEWGKAELFEEEAFWKEGFETIPVPNSKIKTSSSSIREDNRNASSGKSHIPSASESRRSIIEILALPTLEHHVKDIQDVGAKFDRQPIQSASDESVTQSVHAPAESTLQIDFENNESIFQKSTQLFHSVIEDSPLICIEESKNDCSFAPEPTVLIEEAAVRGNEKPRKKQNHSCDLRTIILAVHVVLAIVGIIVFLAFLLRTDL</sequence>
<dbReference type="AlphaFoldDB" id="A0A448Z652"/>
<feature type="region of interest" description="Disordered" evidence="1">
    <location>
        <begin position="1"/>
        <end position="36"/>
    </location>
</feature>
<evidence type="ECO:0000256" key="1">
    <source>
        <dbReference type="SAM" id="MobiDB-lite"/>
    </source>
</evidence>
<keyword evidence="2" id="KW-1133">Transmembrane helix</keyword>
<evidence type="ECO:0000256" key="2">
    <source>
        <dbReference type="SAM" id="Phobius"/>
    </source>
</evidence>
<reference evidence="3 4" key="1">
    <citation type="submission" date="2019-01" db="EMBL/GenBank/DDBJ databases">
        <authorList>
            <person name="Ferrante I. M."/>
        </authorList>
    </citation>
    <scope>NUCLEOTIDE SEQUENCE [LARGE SCALE GENOMIC DNA]</scope>
    <source>
        <strain evidence="3 4">B856</strain>
    </source>
</reference>
<feature type="region of interest" description="Disordered" evidence="1">
    <location>
        <begin position="290"/>
        <end position="328"/>
    </location>
</feature>
<dbReference type="EMBL" id="CAACVS010000128">
    <property type="protein sequence ID" value="VEU37506.1"/>
    <property type="molecule type" value="Genomic_DNA"/>
</dbReference>
<dbReference type="Proteomes" id="UP000291116">
    <property type="component" value="Unassembled WGS sequence"/>
</dbReference>
<feature type="compositionally biased region" description="Polar residues" evidence="1">
    <location>
        <begin position="382"/>
        <end position="393"/>
    </location>
</feature>